<feature type="transmembrane region" description="Helical" evidence="13">
    <location>
        <begin position="1117"/>
        <end position="1140"/>
    </location>
</feature>
<dbReference type="OrthoDB" id="9440489at2759"/>
<feature type="transmembrane region" description="Helical" evidence="13">
    <location>
        <begin position="2547"/>
        <end position="2569"/>
    </location>
</feature>
<dbReference type="GO" id="GO:0004930">
    <property type="term" value="F:G protein-coupled receptor activity"/>
    <property type="evidence" value="ECO:0007669"/>
    <property type="project" value="UniProtKB-KW"/>
</dbReference>
<evidence type="ECO:0000256" key="11">
    <source>
        <dbReference type="ARBA" id="ARBA00023224"/>
    </source>
</evidence>
<feature type="transmembrane region" description="Helical" evidence="13">
    <location>
        <begin position="2107"/>
        <end position="2126"/>
    </location>
</feature>
<dbReference type="PROSITE" id="PS00237">
    <property type="entry name" value="G_PROTEIN_RECEP_F1_1"/>
    <property type="match status" value="10"/>
</dbReference>
<dbReference type="FunFam" id="1.20.1070.10:FF:000004">
    <property type="entry name" value="Olfactory receptor"/>
    <property type="match status" value="1"/>
</dbReference>
<accession>A0A8J5ZXB7</accession>
<feature type="transmembrane region" description="Helical" evidence="13">
    <location>
        <begin position="977"/>
        <end position="999"/>
    </location>
</feature>
<feature type="transmembrane region" description="Helical" evidence="13">
    <location>
        <begin position="517"/>
        <end position="540"/>
    </location>
</feature>
<feature type="transmembrane region" description="Helical" evidence="13">
    <location>
        <begin position="484"/>
        <end position="505"/>
    </location>
</feature>
<feature type="transmembrane region" description="Helical" evidence="13">
    <location>
        <begin position="1405"/>
        <end position="1428"/>
    </location>
</feature>
<evidence type="ECO:0000256" key="7">
    <source>
        <dbReference type="ARBA" id="ARBA00022989"/>
    </source>
</evidence>
<feature type="transmembrane region" description="Helical" evidence="13">
    <location>
        <begin position="552"/>
        <end position="572"/>
    </location>
</feature>
<feature type="transmembrane region" description="Helical" evidence="13">
    <location>
        <begin position="1300"/>
        <end position="1322"/>
    </location>
</feature>
<feature type="domain" description="G-protein coupled receptors family 1 profile" evidence="14">
    <location>
        <begin position="1209"/>
        <end position="1458"/>
    </location>
</feature>
<dbReference type="Proteomes" id="UP000700334">
    <property type="component" value="Unassembled WGS sequence"/>
</dbReference>
<keyword evidence="6" id="KW-0552">Olfaction</keyword>
<dbReference type="PRINTS" id="PR00245">
    <property type="entry name" value="OLFACTORYR"/>
</dbReference>
<feature type="transmembrane region" description="Helical" evidence="13">
    <location>
        <begin position="2772"/>
        <end position="2798"/>
    </location>
</feature>
<feature type="transmembrane region" description="Helical" evidence="13">
    <location>
        <begin position="1836"/>
        <end position="1856"/>
    </location>
</feature>
<feature type="transmembrane region" description="Helical" evidence="13">
    <location>
        <begin position="2705"/>
        <end position="2738"/>
    </location>
</feature>
<evidence type="ECO:0000256" key="1">
    <source>
        <dbReference type="ARBA" id="ARBA00003929"/>
    </source>
</evidence>
<feature type="transmembrane region" description="Helical" evidence="13">
    <location>
        <begin position="1597"/>
        <end position="1619"/>
    </location>
</feature>
<feature type="domain" description="G-protein coupled receptors family 1 profile" evidence="14">
    <location>
        <begin position="609"/>
        <end position="858"/>
    </location>
</feature>
<feature type="transmembrane region" description="Helical" evidence="13">
    <location>
        <begin position="2253"/>
        <end position="2277"/>
    </location>
</feature>
<feature type="transmembrane region" description="Helical" evidence="13">
    <location>
        <begin position="1936"/>
        <end position="1959"/>
    </location>
</feature>
<dbReference type="PRINTS" id="PR00237">
    <property type="entry name" value="GPCRRHODOPSN"/>
</dbReference>
<dbReference type="GO" id="GO:0004984">
    <property type="term" value="F:olfactory receptor activity"/>
    <property type="evidence" value="ECO:0007669"/>
    <property type="project" value="InterPro"/>
</dbReference>
<keyword evidence="5 12" id="KW-0812">Transmembrane</keyword>
<feature type="transmembrane region" description="Helical" evidence="13">
    <location>
        <begin position="1971"/>
        <end position="1990"/>
    </location>
</feature>
<evidence type="ECO:0000256" key="3">
    <source>
        <dbReference type="ARBA" id="ARBA00022475"/>
    </source>
</evidence>
<evidence type="ECO:0000256" key="9">
    <source>
        <dbReference type="ARBA" id="ARBA00023136"/>
    </source>
</evidence>
<gene>
    <name evidence="15" type="ORF">J0S82_018952</name>
</gene>
<evidence type="ECO:0000313" key="15">
    <source>
        <dbReference type="EMBL" id="KAG8511271.1"/>
    </source>
</evidence>
<evidence type="ECO:0000313" key="16">
    <source>
        <dbReference type="Proteomes" id="UP000700334"/>
    </source>
</evidence>
<feature type="transmembrane region" description="Helical" evidence="13">
    <location>
        <begin position="1084"/>
        <end position="1105"/>
    </location>
</feature>
<feature type="domain" description="G-protein coupled receptors family 1 profile" evidence="14">
    <location>
        <begin position="918"/>
        <end position="1169"/>
    </location>
</feature>
<feature type="transmembrane region" description="Helical" evidence="13">
    <location>
        <begin position="2895"/>
        <end position="2918"/>
    </location>
</feature>
<feature type="transmembrane region" description="Helical" evidence="13">
    <location>
        <begin position="1366"/>
        <end position="1393"/>
    </location>
</feature>
<feature type="transmembrane region" description="Helical" evidence="13">
    <location>
        <begin position="2403"/>
        <end position="2429"/>
    </location>
</feature>
<dbReference type="Gene3D" id="1.20.1070.10">
    <property type="entry name" value="Rhodopsin 7-helix transmembrane proteins"/>
    <property type="match status" value="12"/>
</dbReference>
<dbReference type="FunFam" id="1.20.1070.10:FF:000001">
    <property type="entry name" value="Olfactory receptor"/>
    <property type="match status" value="3"/>
</dbReference>
<feature type="transmembrane region" description="Helical" evidence="13">
    <location>
        <begin position="2810"/>
        <end position="2833"/>
    </location>
</feature>
<dbReference type="GO" id="GO:0005886">
    <property type="term" value="C:plasma membrane"/>
    <property type="evidence" value="ECO:0007669"/>
    <property type="project" value="UniProtKB-SubCell"/>
</dbReference>
<comment type="subcellular location">
    <subcellularLocation>
        <location evidence="2">Cell membrane</location>
        <topology evidence="2">Multi-pass membrane protein</topology>
    </subcellularLocation>
</comment>
<feature type="transmembrane region" description="Helical" evidence="13">
    <location>
        <begin position="1440"/>
        <end position="1460"/>
    </location>
</feature>
<name>A0A8J5ZXB7_GALPY</name>
<feature type="transmembrane region" description="Helical" evidence="13">
    <location>
        <begin position="3282"/>
        <end position="3301"/>
    </location>
</feature>
<feature type="transmembrane region" description="Helical" evidence="13">
    <location>
        <begin position="3321"/>
        <end position="3349"/>
    </location>
</feature>
<feature type="transmembrane region" description="Helical" evidence="13">
    <location>
        <begin position="773"/>
        <end position="794"/>
    </location>
</feature>
<feature type="transmembrane region" description="Helical" evidence="13">
    <location>
        <begin position="1011"/>
        <end position="1037"/>
    </location>
</feature>
<feature type="transmembrane region" description="Helical" evidence="13">
    <location>
        <begin position="1670"/>
        <end position="1690"/>
    </location>
</feature>
<feature type="domain" description="G-protein coupled receptors family 1 profile" evidence="14">
    <location>
        <begin position="1877"/>
        <end position="1988"/>
    </location>
</feature>
<feature type="transmembrane region" description="Helical" evidence="13">
    <location>
        <begin position="2370"/>
        <end position="2391"/>
    </location>
</feature>
<feature type="transmembrane region" description="Helical" evidence="13">
    <location>
        <begin position="2581"/>
        <end position="2599"/>
    </location>
</feature>
<feature type="transmembrane region" description="Helical" evidence="13">
    <location>
        <begin position="3419"/>
        <end position="3442"/>
    </location>
</feature>
<feature type="domain" description="G-protein coupled receptors family 1 profile" evidence="14">
    <location>
        <begin position="2614"/>
        <end position="2863"/>
    </location>
</feature>
<feature type="transmembrane region" description="Helical" evidence="13">
    <location>
        <begin position="1239"/>
        <end position="1262"/>
    </location>
</feature>
<feature type="transmembrane region" description="Helical" evidence="13">
    <location>
        <begin position="96"/>
        <end position="118"/>
    </location>
</feature>
<feature type="transmembrane region" description="Helical" evidence="13">
    <location>
        <begin position="949"/>
        <end position="971"/>
    </location>
</feature>
<feature type="transmembrane region" description="Helical" evidence="13">
    <location>
        <begin position="630"/>
        <end position="654"/>
    </location>
</feature>
<dbReference type="FunFam" id="1.20.1070.10:FF:000009">
    <property type="entry name" value="Olfactory receptor"/>
    <property type="match status" value="1"/>
</dbReference>
<feature type="transmembrane region" description="Helical" evidence="13">
    <location>
        <begin position="1527"/>
        <end position="1551"/>
    </location>
</feature>
<feature type="transmembrane region" description="Helical" evidence="13">
    <location>
        <begin position="1492"/>
        <end position="1515"/>
    </location>
</feature>
<feature type="transmembrane region" description="Helical" evidence="13">
    <location>
        <begin position="236"/>
        <end position="259"/>
    </location>
</feature>
<evidence type="ECO:0000256" key="12">
    <source>
        <dbReference type="RuleBase" id="RU000688"/>
    </source>
</evidence>
<proteinExistence type="inferred from homology"/>
<feature type="transmembrane region" description="Helical" evidence="13">
    <location>
        <begin position="666"/>
        <end position="688"/>
    </location>
</feature>
<feature type="transmembrane region" description="Helical" evidence="13">
    <location>
        <begin position="904"/>
        <end position="928"/>
    </location>
</feature>
<dbReference type="InterPro" id="IPR000725">
    <property type="entry name" value="Olfact_rcpt"/>
</dbReference>
<feature type="transmembrane region" description="Helical" evidence="13">
    <location>
        <begin position="2972"/>
        <end position="2990"/>
    </location>
</feature>
<dbReference type="CDD" id="cd15918">
    <property type="entry name" value="7tmA_OR1_7-like"/>
    <property type="match status" value="1"/>
</dbReference>
<dbReference type="Pfam" id="PF13853">
    <property type="entry name" value="7tm_4"/>
    <property type="match status" value="12"/>
</dbReference>
<dbReference type="SUPFAM" id="SSF81321">
    <property type="entry name" value="Family A G protein-coupled receptor-like"/>
    <property type="match status" value="12"/>
</dbReference>
<evidence type="ECO:0000259" key="14">
    <source>
        <dbReference type="PROSITE" id="PS50262"/>
    </source>
</evidence>
<keyword evidence="9 13" id="KW-0472">Membrane</keyword>
<feature type="transmembrane region" description="Helical" evidence="13">
    <location>
        <begin position="2289"/>
        <end position="2308"/>
    </location>
</feature>
<feature type="transmembrane region" description="Helical" evidence="13">
    <location>
        <begin position="841"/>
        <end position="860"/>
    </location>
</feature>
<feature type="transmembrane region" description="Helical" evidence="13">
    <location>
        <begin position="358"/>
        <end position="381"/>
    </location>
</feature>
<feature type="transmembrane region" description="Helical" evidence="13">
    <location>
        <begin position="1779"/>
        <end position="1805"/>
    </location>
</feature>
<feature type="domain" description="G-protein coupled receptors family 1 profile" evidence="14">
    <location>
        <begin position="2350"/>
        <end position="2599"/>
    </location>
</feature>
<dbReference type="CDD" id="cd15407">
    <property type="entry name" value="7tmA_OR5B-like"/>
    <property type="match status" value="7"/>
</dbReference>
<feature type="domain" description="G-protein coupled receptors family 1 profile" evidence="14">
    <location>
        <begin position="39"/>
        <end position="288"/>
    </location>
</feature>
<feature type="transmembrane region" description="Helical" evidence="13">
    <location>
        <begin position="3068"/>
        <end position="3097"/>
    </location>
</feature>
<organism evidence="15 16">
    <name type="scientific">Galemys pyrenaicus</name>
    <name type="common">Iberian desman</name>
    <name type="synonym">Pyrenean desman</name>
    <dbReference type="NCBI Taxonomy" id="202257"/>
    <lineage>
        <taxon>Eukaryota</taxon>
        <taxon>Metazoa</taxon>
        <taxon>Chordata</taxon>
        <taxon>Craniata</taxon>
        <taxon>Vertebrata</taxon>
        <taxon>Euteleostomi</taxon>
        <taxon>Mammalia</taxon>
        <taxon>Eutheria</taxon>
        <taxon>Laurasiatheria</taxon>
        <taxon>Eulipotyphla</taxon>
        <taxon>Talpidae</taxon>
        <taxon>Galemys</taxon>
    </lineage>
</organism>
<feature type="transmembrane region" description="Helical" evidence="13">
    <location>
        <begin position="3454"/>
        <end position="3473"/>
    </location>
</feature>
<dbReference type="CDD" id="cd15225">
    <property type="entry name" value="7tmA_OR10A-like"/>
    <property type="match status" value="3"/>
</dbReference>
<evidence type="ECO:0000256" key="8">
    <source>
        <dbReference type="ARBA" id="ARBA00023040"/>
    </source>
</evidence>
<feature type="transmembrane region" description="Helical" evidence="13">
    <location>
        <begin position="1811"/>
        <end position="1829"/>
    </location>
</feature>
<feature type="transmembrane region" description="Helical" evidence="13">
    <location>
        <begin position="2606"/>
        <end position="2626"/>
    </location>
</feature>
<feature type="transmembrane region" description="Helical" evidence="13">
    <location>
        <begin position="3378"/>
        <end position="3407"/>
    </location>
</feature>
<feature type="transmembrane region" description="Helical" evidence="13">
    <location>
        <begin position="1269"/>
        <end position="1288"/>
    </location>
</feature>
<dbReference type="InterPro" id="IPR017452">
    <property type="entry name" value="GPCR_Rhodpsn_7TM"/>
</dbReference>
<feature type="transmembrane region" description="Helical" evidence="13">
    <location>
        <begin position="2665"/>
        <end position="2693"/>
    </location>
</feature>
<feature type="transmembrane region" description="Helical" evidence="13">
    <location>
        <begin position="2632"/>
        <end position="2653"/>
    </location>
</feature>
<feature type="transmembrane region" description="Helical" evidence="13">
    <location>
        <begin position="2441"/>
        <end position="2474"/>
    </location>
</feature>
<dbReference type="FunFam" id="1.20.1070.10:FF:000003">
    <property type="entry name" value="Olfactory receptor"/>
    <property type="match status" value="7"/>
</dbReference>
<feature type="transmembrane region" description="Helical" evidence="13">
    <location>
        <begin position="3109"/>
        <end position="3131"/>
    </location>
</feature>
<feature type="transmembrane region" description="Helical" evidence="13">
    <location>
        <begin position="388"/>
        <end position="407"/>
    </location>
</feature>
<comment type="caution">
    <text evidence="15">The sequence shown here is derived from an EMBL/GenBank/DDBJ whole genome shotgun (WGS) entry which is preliminary data.</text>
</comment>
<feature type="transmembrane region" description="Helical" evidence="13">
    <location>
        <begin position="3010"/>
        <end position="3034"/>
    </location>
</feature>
<dbReference type="PANTHER" id="PTHR48018">
    <property type="entry name" value="OLFACTORY RECEPTOR"/>
    <property type="match status" value="1"/>
</dbReference>
<feature type="transmembrane region" description="Helical" evidence="13">
    <location>
        <begin position="806"/>
        <end position="829"/>
    </location>
</feature>
<keyword evidence="10 12" id="KW-0675">Receptor</keyword>
<feature type="transmembrane region" description="Helical" evidence="13">
    <location>
        <begin position="2043"/>
        <end position="2067"/>
    </location>
</feature>
<feature type="transmembrane region" description="Helical" evidence="13">
    <location>
        <begin position="25"/>
        <end position="49"/>
    </location>
</feature>
<keyword evidence="11 12" id="KW-0807">Transducer</keyword>
<evidence type="ECO:0000256" key="13">
    <source>
        <dbReference type="SAM" id="Phobius"/>
    </source>
</evidence>
<dbReference type="EMBL" id="JAGFMF010011846">
    <property type="protein sequence ID" value="KAG8511271.1"/>
    <property type="molecule type" value="Genomic_DNA"/>
</dbReference>
<comment type="similarity">
    <text evidence="12">Belongs to the G-protein coupled receptor 1 family.</text>
</comment>
<keyword evidence="7 13" id="KW-1133">Transmembrane helix</keyword>
<feature type="domain" description="G-protein coupled receptors family 1 profile" evidence="14">
    <location>
        <begin position="328"/>
        <end position="569"/>
    </location>
</feature>
<dbReference type="InterPro" id="IPR000276">
    <property type="entry name" value="GPCR_Rhodpsn"/>
</dbReference>
<evidence type="ECO:0000256" key="4">
    <source>
        <dbReference type="ARBA" id="ARBA00022606"/>
    </source>
</evidence>
<feature type="domain" description="G-protein coupled receptors family 1 profile" evidence="14">
    <location>
        <begin position="2057"/>
        <end position="2306"/>
    </location>
</feature>
<feature type="transmembrane region" description="Helical" evidence="13">
    <location>
        <begin position="1563"/>
        <end position="1585"/>
    </location>
</feature>
<evidence type="ECO:0000256" key="5">
    <source>
        <dbReference type="ARBA" id="ARBA00022692"/>
    </source>
</evidence>
<keyword evidence="16" id="KW-1185">Reference proteome</keyword>
<feature type="domain" description="G-protein coupled receptors family 1 profile" evidence="14">
    <location>
        <begin position="1506"/>
        <end position="1755"/>
    </location>
</feature>
<evidence type="ECO:0000256" key="10">
    <source>
        <dbReference type="ARBA" id="ARBA00023170"/>
    </source>
</evidence>
<dbReference type="PROSITE" id="PS50262">
    <property type="entry name" value="G_PROTEIN_RECEP_F1_2"/>
    <property type="match status" value="12"/>
</dbReference>
<comment type="function">
    <text evidence="1">Putative odorant or sperm cell receptor.</text>
</comment>
<feature type="transmembrane region" description="Helical" evidence="13">
    <location>
        <begin position="1702"/>
        <end position="1726"/>
    </location>
</feature>
<feature type="transmembrane region" description="Helical" evidence="13">
    <location>
        <begin position="69"/>
        <end position="90"/>
    </location>
</feature>
<feature type="transmembrane region" description="Helical" evidence="13">
    <location>
        <begin position="3143"/>
        <end position="3163"/>
    </location>
</feature>
<feature type="transmembrane region" description="Helical" evidence="13">
    <location>
        <begin position="312"/>
        <end position="338"/>
    </location>
</feature>
<feature type="domain" description="G-protein coupled receptors family 1 profile" evidence="14">
    <location>
        <begin position="2911"/>
        <end position="3161"/>
    </location>
</feature>
<feature type="domain" description="G-protein coupled receptors family 1 profile" evidence="14">
    <location>
        <begin position="3222"/>
        <end position="3471"/>
    </location>
</feature>
<feature type="transmembrane region" description="Helical" evidence="13">
    <location>
        <begin position="3207"/>
        <end position="3232"/>
    </location>
</feature>
<protein>
    <submittedName>
        <fullName evidence="15">Olfactory receptor 1S1</fullName>
    </submittedName>
</protein>
<feature type="transmembrane region" description="Helical" evidence="13">
    <location>
        <begin position="203"/>
        <end position="224"/>
    </location>
</feature>
<feature type="transmembrane region" description="Helical" evidence="13">
    <location>
        <begin position="271"/>
        <end position="291"/>
    </location>
</feature>
<feature type="transmembrane region" description="Helical" evidence="13">
    <location>
        <begin position="1193"/>
        <end position="1219"/>
    </location>
</feature>
<feature type="transmembrane region" description="Helical" evidence="13">
    <location>
        <begin position="593"/>
        <end position="618"/>
    </location>
</feature>
<keyword evidence="4" id="KW-0716">Sensory transduction</keyword>
<feature type="transmembrane region" description="Helical" evidence="13">
    <location>
        <begin position="1905"/>
        <end position="1924"/>
    </location>
</feature>
<feature type="transmembrane region" description="Helical" evidence="13">
    <location>
        <begin position="1738"/>
        <end position="1758"/>
    </location>
</feature>
<keyword evidence="8 12" id="KW-0297">G-protein coupled receptor</keyword>
<evidence type="ECO:0000256" key="6">
    <source>
        <dbReference type="ARBA" id="ARBA00022725"/>
    </source>
</evidence>
<feature type="transmembrane region" description="Helical" evidence="13">
    <location>
        <begin position="130"/>
        <end position="152"/>
    </location>
</feature>
<feature type="transmembrane region" description="Helical" evidence="13">
    <location>
        <begin position="2214"/>
        <end position="2241"/>
    </location>
</feature>
<feature type="transmembrane region" description="Helical" evidence="13">
    <location>
        <begin position="2146"/>
        <end position="2167"/>
    </location>
</feature>
<feature type="transmembrane region" description="Helical" evidence="13">
    <location>
        <begin position="1152"/>
        <end position="1172"/>
    </location>
</feature>
<feature type="transmembrane region" description="Helical" evidence="13">
    <location>
        <begin position="2335"/>
        <end position="2358"/>
    </location>
</feature>
<sequence length="3491" mass="386949">MENTTEVTQFILLGLTRATNLRVPLVMVLTLIYAMNVVGNLGMILLILLDTRLHTPMYFFLSNLSLMDFCYSTAVFPTVIAGLIIGDVVISYKACAAQMFFFAIFVTGEIYILAAMAYDRYAAVCKPLHYATTMTTGVCASLVTACYAAGILNASIQVGEAFSLIFCSSNVIHHFFCDVPAVMALSCNDKHIAEMVLVYVNTFIAISTLSVIFISYIFIFITILKMRSSAGYQKAVSTCASHVTAIIIFFGTLMFMYLQPSSSHSMDTDKMASVFYTMAIPMLNPIVYSLRNKEVKNAIKKVGLTRATNLRVPLVMVFTLIYAINVVGNLGMILLILLDTHLHTPMYFFLSNLSPMDFCYSTAVTSTIITGLFIGDVVISYNACAAQMFFFALGVTGEVYILAAMAYDRYAAVCKPLHYTTTMTTACYAAGILNASIQVGEAFSGTFCSNNVVHHFFCDIPAVMVISCSNKHLPEMVLLYVDTFNVFSALLIIFVSYIFIFITILKMRSSAGYQKTLSTCASHVTAITIFFGTIIFMYLQPSSSHSMDTDKMASMFYTMVIPMLNPIVYSLRNKEVKNAMKKLGLTRATNLRVPLVMVFTLIYAMNVVGNLGMILLILLDTRLHMPMYFFLSNLSLVDFCYSTAVFPTVMAGLLTGDEVISYKACAAQLFFFTAFATGEIFILAAMAYDRYAAVCKPLHYATTMTTGVCASLAIVCHAGGFLNAIIHVGETFSLTFCNSNVVHHFFCDVPAVMALSCSDKHIAEMVLVYVDSFVVFSSLLVIFVSYIFIFITILKMRSSAGYQKALSTCASHVTAITIFFGTIIFMYLQPSSSHSMDTDKLASVFYTMVIPMLNPIVYSLRNKEVKNAMKKLGEKTKFSMENTTEVAQFILLGLTKATNVQVPLVVFFILIYAINVVGNLGMILLILLDTRLHTPMYFFLSNLNLSLMDFCYSTAVTSTVIAGLFIGDVVISYNACAVQMFFFATFASGEVFLLAAMAYDRYAAVCKPLHYTTTMTTGVCASLAIVCHAGGFLNAIIHVGETFSLTFCNSNVVHHFFCDVPAVMALSCSDKHIAEMVLVYVDSFVVFSSLLVIFVSYIFIFITILKMHSSAGYHKALSTCASHVTAITIFFGTIIFMYLQPSSSHSMDTDKLASVFYTMVIPMLNPIVYSLRNKEVKNAMKKLGLTKAINLQVPLVMVFTLIYAMNVVGNLGMILLILLDTRLHTPMYFFLSNLSLMDFCYSTAVFPTVMAGLFIGDVVISYDACTVQMFFFATFTSGEVFILAAMAYDRYAAVCKPLHYTTTMTTGVCACMAIICYAGGFLNASIHLGETFSLTFCDSNVVHHFFCDIPAVMVISCSDKHFDEMVLVYVDTFNVFSALSVIFVSYIFIFITILKMHSSAGYQKAVSTCASHVTAITIFFGTIIFMYLQPSSSHSMDTDKMASVFYTMVIPMLNPIVYSLRNKEVKNAMKKLEVTQFILLGLTKGKDLRVPLVMFFTLIYVINVVGNLGMILLILLDTRLHTPMYFFLSNLSLMDFCYSTAVIPTVMAGLLTGDEVISYNACAAQMFFFAAFASGEIYLLAAMAYDRYAAVCKPLHYTTIMTTGVCASLAIICHAAGFLNASIHVGDTFSLTFCSNNVVHHFFCDVPAVMTLSCSDKHIAEMVLVYVDTFHVFSALVVIFVSYVFIFITIQRMRSSSGYQKVVSTCASHFTAITIFYGTIIFMYLQPSSIHSMDKDKMASVFYTMVIPMLNPIVYSLRNKEVKNAMKNLGLTKSLTLRVPLVMVFTLIYAINAIGNLGMILLILLDTRLHTPMYFFLTVIPTVMAGLFIGDKVISYGVCVCLAIVCHAGGFLNAIIHVGETFSLTFCNSNVVHHFFCDVPAVMALSCSDKHIAEMVLVYVDMFNVFSALSVIFVSYIFIFITILKMHSSAGYQKALSTCASHITAITIFYGTIIFMYLQPSSSHSMDTDKMASVFYTMVIPMLNPIVYSLRNKEVKNAMKKLGEKTKLCLSRCLQMTLMDNISELTEFILVGLTDAPDMQVPLFIIFTFVYFITLIGNVGMMVLILWDSQLHTPMYFFLSNLSLVDCVYASAVTPKVMMGFLTGDKIISYNACAAQMFFFAAFATIESFLLASMAFDRHAAVCKPLHYTTTMTSTVCVLLVTGCYICGLLQSSIHVAFTFHLSFCHSNVVNHFFCDIPPLLALSCSDIYTNEIVLLTLASFNVIFTLFVILNSYLFIFIAILRMHSAKGRKKAFSTCTSHLTTVSIFYGTIIFMYLQPSSSLSLDTDKMASVFYTMVIPMLNPVVYSLRNKEVKNAFKKVVEKAKKKKKLKLNDLAKSLISLVYTLVITGNVLIMAAIQTEARLQTPMYYFLGSLSGIELCYTAVVVPHMMAKLLQSDKTITLLGCATQMIVLIGLGSADCFLLAVMAYDRYVAICHPLQYPLIITLALCVRLVVACVVGGLFLSLQLGIFIFCLPFCRSRGIQHFFCDAPPVMRLVCAKSHIHEQSVLVAATLAIAVPFLLIATSYGFIVTAVLKIHSTAGRHRAFSTCSSHLMVVLLQYGCCAFMYLRPNSSYNPNHDQFVSLVYTLGTPLLNPLIYTLRNISLVYTLVITGNVLIVVAIQTEARLQTPMYYFLGSLSGIELCYTAVVVPHMMAKLLQSDKTITLLGCATQMIVLIGLGSADCFLLAVMAYDRYVAICHPLQYPLIITLALCVRLVVACVVGGLFLSLQLGIFIFCLPFCRSRGIQHFFCDAPPVMRLVCAKSHIHEQSVLVAATLAIAVPFLLIATSYGFIVTAVLKIHSTAGRHRAFSTCSSHLMVVLLQYGCCAFMYLRPNSSYNPNHDQFVSLVYTLGTPLLNPLIYTLRNSEMKGAIGRSGPTEFVFRAFTAVPEFQALLFLLFLLLYLMILFGNTAIIWVVCTHSALRTPMYFFLSNLSFLEICYTTVVVPLMLSNIWGAQKPIPLAGCGAQMFFFVTLGSTDCFLLAVMAYDRYVAICHPLHYSLIMTQKLCVQMVTGALGLALFLSLQLTALIFTLPFCGHQREINHFLCDVPPVLRLACADTRLHQAVLYVVGILVLTIPFLLICVSYVFIAGAILRIRSAEGRRRAFSTCSSHLTVVLLQYGCCSLVYLRPPSSASEDEDRQIALIYTFVTPLLNPLIYTLRNKDTAKNLCSFLQVSGNMHPGNQTTISEFFLLGLSSQAEQQKLLFVLFLGMYLITVVGNGLIILAIGLDSYLHTPMYLFLANLSFADISSISTSVPKMLVNIQTKSQSISYQSCIAQMYFSIVFVVIDNFLLGVMAYDRFVAICRPLNYATIMQPRLCALLIILPWVLSNVVALTHTLLLLRLLFCDGNTIPHFFCDLAPLLKLSCSDSTINELMLFVVGLSAIAFPFALIFFSYVCIVRAVLRISSTEGKWKAFSTCASHLTVVLLFYGTIVGVYFFHSTTHPEDTNKIGAVLFTVVTPMVNPFIYSLRNKDIKGTLRKLVNRKSF</sequence>
<feature type="transmembrane region" description="Helical" evidence="13">
    <location>
        <begin position="2509"/>
        <end position="2535"/>
    </location>
</feature>
<reference evidence="15" key="1">
    <citation type="journal article" date="2021" name="Evol. Appl.">
        <title>The genome of the Pyrenean desman and the effects of bottlenecks and inbreeding on the genomic landscape of an endangered species.</title>
        <authorList>
            <person name="Escoda L."/>
            <person name="Castresana J."/>
        </authorList>
    </citation>
    <scope>NUCLEOTIDE SEQUENCE</scope>
    <source>
        <strain evidence="15">IBE-C5619</strain>
    </source>
</reference>
<keyword evidence="3" id="KW-1003">Cell membrane</keyword>
<feature type="transmembrane region" description="Helical" evidence="13">
    <location>
        <begin position="2930"/>
        <end position="2952"/>
    </location>
</feature>
<evidence type="ECO:0000256" key="2">
    <source>
        <dbReference type="ARBA" id="ARBA00004651"/>
    </source>
</evidence>